<reference evidence="3" key="1">
    <citation type="journal article" date="2013" name="J. Plant Res.">
        <title>Effect of fungi and light on seed germination of three Opuntia species from semiarid lands of central Mexico.</title>
        <authorList>
            <person name="Delgado-Sanchez P."/>
            <person name="Jimenez-Bremont J.F."/>
            <person name="Guerrero-Gonzalez Mde L."/>
            <person name="Flores J."/>
        </authorList>
    </citation>
    <scope>NUCLEOTIDE SEQUENCE</scope>
    <source>
        <tissue evidence="3">Cladode</tissue>
    </source>
</reference>
<organism evidence="3">
    <name type="scientific">Opuntia streptacantha</name>
    <name type="common">Prickly pear cactus</name>
    <name type="synonym">Opuntia cardona</name>
    <dbReference type="NCBI Taxonomy" id="393608"/>
    <lineage>
        <taxon>Eukaryota</taxon>
        <taxon>Viridiplantae</taxon>
        <taxon>Streptophyta</taxon>
        <taxon>Embryophyta</taxon>
        <taxon>Tracheophyta</taxon>
        <taxon>Spermatophyta</taxon>
        <taxon>Magnoliopsida</taxon>
        <taxon>eudicotyledons</taxon>
        <taxon>Gunneridae</taxon>
        <taxon>Pentapetalae</taxon>
        <taxon>Caryophyllales</taxon>
        <taxon>Cactineae</taxon>
        <taxon>Cactaceae</taxon>
        <taxon>Opuntioideae</taxon>
        <taxon>Opuntia</taxon>
    </lineage>
</organism>
<dbReference type="AlphaFoldDB" id="A0A7C9E584"/>
<dbReference type="Gene3D" id="3.10.290.10">
    <property type="entry name" value="RNA-binding S4 domain"/>
    <property type="match status" value="1"/>
</dbReference>
<dbReference type="InterPro" id="IPR002942">
    <property type="entry name" value="S4_RNA-bd"/>
</dbReference>
<dbReference type="SUPFAM" id="SSF55174">
    <property type="entry name" value="Alpha-L RNA-binding motif"/>
    <property type="match status" value="1"/>
</dbReference>
<dbReference type="InterPro" id="IPR036986">
    <property type="entry name" value="S4_RNA-bd_sf"/>
</dbReference>
<dbReference type="Pfam" id="PF01479">
    <property type="entry name" value="S4"/>
    <property type="match status" value="1"/>
</dbReference>
<feature type="domain" description="RNA-binding S4" evidence="2">
    <location>
        <begin position="64"/>
        <end position="122"/>
    </location>
</feature>
<sequence>MAQALNSCSTLYHLPRRPAIPIRFRVPALVKAFSGESRADEASLGRTSYEGVRLEERVEELGKLRLDAWISSKIVGISRARVQSSIRAGLVSVNGRIVDKVSYAVRTGDEVNCLIAKLQPLKARAEEIPLDIEYEDEHVLVVNKPPHMVKKELNLNQVILS</sequence>
<keyword evidence="1" id="KW-0694">RNA-binding</keyword>
<evidence type="ECO:0000256" key="1">
    <source>
        <dbReference type="PROSITE-ProRule" id="PRU00182"/>
    </source>
</evidence>
<accession>A0A7C9E584</accession>
<dbReference type="GO" id="GO:0003723">
    <property type="term" value="F:RNA binding"/>
    <property type="evidence" value="ECO:0007669"/>
    <property type="project" value="UniProtKB-KW"/>
</dbReference>
<name>A0A7C9E584_OPUST</name>
<reference evidence="3" key="2">
    <citation type="submission" date="2020-07" db="EMBL/GenBank/DDBJ databases">
        <authorList>
            <person name="Vera ALvarez R."/>
            <person name="Arias-Moreno D.M."/>
            <person name="Jimenez-Jacinto V."/>
            <person name="Jimenez-Bremont J.F."/>
            <person name="Swaminathan K."/>
            <person name="Moose S.P."/>
            <person name="Guerrero-Gonzalez M.L."/>
            <person name="Marino-Ramirez L."/>
            <person name="Landsman D."/>
            <person name="Rodriguez-Kessler M."/>
            <person name="Delgado-Sanchez P."/>
        </authorList>
    </citation>
    <scope>NUCLEOTIDE SEQUENCE</scope>
    <source>
        <tissue evidence="3">Cladode</tissue>
    </source>
</reference>
<protein>
    <recommendedName>
        <fullName evidence="2">RNA-binding S4 domain-containing protein</fullName>
    </recommendedName>
</protein>
<evidence type="ECO:0000313" key="3">
    <source>
        <dbReference type="EMBL" id="MBA4656886.1"/>
    </source>
</evidence>
<dbReference type="PROSITE" id="PS50889">
    <property type="entry name" value="S4"/>
    <property type="match status" value="1"/>
</dbReference>
<proteinExistence type="predicted"/>
<dbReference type="SMART" id="SM00363">
    <property type="entry name" value="S4"/>
    <property type="match status" value="1"/>
</dbReference>
<dbReference type="CDD" id="cd00165">
    <property type="entry name" value="S4"/>
    <property type="match status" value="1"/>
</dbReference>
<dbReference type="EMBL" id="GISG01193949">
    <property type="protein sequence ID" value="MBA4656886.1"/>
    <property type="molecule type" value="Transcribed_RNA"/>
</dbReference>
<evidence type="ECO:0000259" key="2">
    <source>
        <dbReference type="SMART" id="SM00363"/>
    </source>
</evidence>